<dbReference type="EMBL" id="JACVVK020000367">
    <property type="protein sequence ID" value="KAK7476734.1"/>
    <property type="molecule type" value="Genomic_DNA"/>
</dbReference>
<evidence type="ECO:0000313" key="2">
    <source>
        <dbReference type="EMBL" id="KAK7476734.1"/>
    </source>
</evidence>
<comment type="caution">
    <text evidence="2">The sequence shown here is derived from an EMBL/GenBank/DDBJ whole genome shotgun (WGS) entry which is preliminary data.</text>
</comment>
<proteinExistence type="predicted"/>
<reference evidence="2 3" key="1">
    <citation type="journal article" date="2023" name="Sci. Data">
        <title>Genome assembly of the Korean intertidal mud-creeper Batillaria attramentaria.</title>
        <authorList>
            <person name="Patra A.K."/>
            <person name="Ho P.T."/>
            <person name="Jun S."/>
            <person name="Lee S.J."/>
            <person name="Kim Y."/>
            <person name="Won Y.J."/>
        </authorList>
    </citation>
    <scope>NUCLEOTIDE SEQUENCE [LARGE SCALE GENOMIC DNA]</scope>
    <source>
        <strain evidence="2">Wonlab-2016</strain>
    </source>
</reference>
<gene>
    <name evidence="2" type="ORF">BaRGS_00032027</name>
</gene>
<dbReference type="Proteomes" id="UP001519460">
    <property type="component" value="Unassembled WGS sequence"/>
</dbReference>
<feature type="region of interest" description="Disordered" evidence="1">
    <location>
        <begin position="60"/>
        <end position="94"/>
    </location>
</feature>
<organism evidence="2 3">
    <name type="scientific">Batillaria attramentaria</name>
    <dbReference type="NCBI Taxonomy" id="370345"/>
    <lineage>
        <taxon>Eukaryota</taxon>
        <taxon>Metazoa</taxon>
        <taxon>Spiralia</taxon>
        <taxon>Lophotrochozoa</taxon>
        <taxon>Mollusca</taxon>
        <taxon>Gastropoda</taxon>
        <taxon>Caenogastropoda</taxon>
        <taxon>Sorbeoconcha</taxon>
        <taxon>Cerithioidea</taxon>
        <taxon>Batillariidae</taxon>
        <taxon>Batillaria</taxon>
    </lineage>
</organism>
<evidence type="ECO:0000313" key="3">
    <source>
        <dbReference type="Proteomes" id="UP001519460"/>
    </source>
</evidence>
<keyword evidence="3" id="KW-1185">Reference proteome</keyword>
<protein>
    <submittedName>
        <fullName evidence="2">Uncharacterized protein</fullName>
    </submittedName>
</protein>
<evidence type="ECO:0000256" key="1">
    <source>
        <dbReference type="SAM" id="MobiDB-lite"/>
    </source>
</evidence>
<sequence length="94" mass="10379">MPSYYLGHAVILPGTCRHITWDMPSYYLGHAVILPGTCRHITWDMPSYYLGHAVILPGTAHHRPQSSSDELQRPLAIDAGVTSKTDHSPNAQSI</sequence>
<dbReference type="AlphaFoldDB" id="A0ABD0JNU0"/>
<accession>A0ABD0JNU0</accession>
<name>A0ABD0JNU0_9CAEN</name>